<feature type="transmembrane region" description="Helical" evidence="6">
    <location>
        <begin position="533"/>
        <end position="552"/>
    </location>
</feature>
<dbReference type="Proteomes" id="UP000253551">
    <property type="component" value="Unassembled WGS sequence"/>
</dbReference>
<keyword evidence="3 6" id="KW-0812">Transmembrane</keyword>
<feature type="transmembrane region" description="Helical" evidence="6">
    <location>
        <begin position="503"/>
        <end position="521"/>
    </location>
</feature>
<dbReference type="EMBL" id="PJQM01000812">
    <property type="protein sequence ID" value="RCI04025.1"/>
    <property type="molecule type" value="Genomic_DNA"/>
</dbReference>
<evidence type="ECO:0000313" key="7">
    <source>
        <dbReference type="EMBL" id="RCI04025.1"/>
    </source>
</evidence>
<accession>A0A367KP63</accession>
<evidence type="ECO:0008006" key="9">
    <source>
        <dbReference type="Google" id="ProtNLM"/>
    </source>
</evidence>
<feature type="transmembrane region" description="Helical" evidence="6">
    <location>
        <begin position="472"/>
        <end position="491"/>
    </location>
</feature>
<evidence type="ECO:0000256" key="6">
    <source>
        <dbReference type="SAM" id="Phobius"/>
    </source>
</evidence>
<evidence type="ECO:0000313" key="8">
    <source>
        <dbReference type="Proteomes" id="UP000253551"/>
    </source>
</evidence>
<evidence type="ECO:0000256" key="1">
    <source>
        <dbReference type="ARBA" id="ARBA00004651"/>
    </source>
</evidence>
<proteinExistence type="predicted"/>
<keyword evidence="5 6" id="KW-0472">Membrane</keyword>
<keyword evidence="8" id="KW-1185">Reference proteome</keyword>
<organism evidence="7 8">
    <name type="scientific">Rhizopus stolonifer</name>
    <name type="common">Rhizopus nigricans</name>
    <dbReference type="NCBI Taxonomy" id="4846"/>
    <lineage>
        <taxon>Eukaryota</taxon>
        <taxon>Fungi</taxon>
        <taxon>Fungi incertae sedis</taxon>
        <taxon>Mucoromycota</taxon>
        <taxon>Mucoromycotina</taxon>
        <taxon>Mucoromycetes</taxon>
        <taxon>Mucorales</taxon>
        <taxon>Mucorineae</taxon>
        <taxon>Rhizopodaceae</taxon>
        <taxon>Rhizopus</taxon>
    </lineage>
</organism>
<comment type="subcellular location">
    <subcellularLocation>
        <location evidence="1">Cell membrane</location>
        <topology evidence="1">Multi-pass membrane protein</topology>
    </subcellularLocation>
</comment>
<dbReference type="PANTHER" id="PTHR30249:SF0">
    <property type="entry name" value="PLASTIDAL GLYCOLATE_GLYCERATE TRANSLOCATOR 1, CHLOROPLASTIC"/>
    <property type="match status" value="1"/>
</dbReference>
<sequence>MQKHYINQLNEKSNQLKDTAQKMLREQVYYVKTLPSIKQGMIRWTANVLYFGIGLMYNWAVYAVLQQMPHMQKFPSNVAGMIVLFFLLMCANTVSPRLTDRFVQFLDPYSSFALRSMNIMFVPAFVGIVSNPPVSGPELGRMICVFIVGYLVAFFLCTFLVRFFRLILFFPLQKTLLFASNEKTKIHHNQSLAEEEVAIETSMIHQQQSIIAIPSAARHSDDIDRASCSRTLTGEPLQGIVHNASNANSIFEDSGEQRYGPLHHFAIWCMEQSCFDDLTFFILFCICAFIFLPLPYDSPAMPFFRLFLYFFMTILLFSLSCRLPSKVRMVIHPIILTSACVMAGIAYFERIKGFDIRHGVYLYKAGITFVSLVEKTNVGWPGGGDILSTAMDVSIISLAFNVYKSRPSSLREWAVIFMSIAPIAFLVMFATPLFAHAIGCSPDNSLVWSSRSVTTAIGIVIAKVLDANTSIVTCIIIFTGICGPLLGPFLFRLARVSDDDYMTIGITMGSSSHGVGTAYLISKNPRASGMASLAFAIFGTIGVIVASIPTLSDTLRHLAGF</sequence>
<evidence type="ECO:0000256" key="3">
    <source>
        <dbReference type="ARBA" id="ARBA00022692"/>
    </source>
</evidence>
<dbReference type="OrthoDB" id="2502820at2759"/>
<feature type="transmembrane region" description="Helical" evidence="6">
    <location>
        <begin position="74"/>
        <end position="91"/>
    </location>
</feature>
<feature type="transmembrane region" description="Helical" evidence="6">
    <location>
        <begin position="330"/>
        <end position="348"/>
    </location>
</feature>
<evidence type="ECO:0000256" key="4">
    <source>
        <dbReference type="ARBA" id="ARBA00022989"/>
    </source>
</evidence>
<feature type="transmembrane region" description="Helical" evidence="6">
    <location>
        <begin position="278"/>
        <end position="296"/>
    </location>
</feature>
<evidence type="ECO:0000256" key="5">
    <source>
        <dbReference type="ARBA" id="ARBA00023136"/>
    </source>
</evidence>
<dbReference type="Pfam" id="PF03788">
    <property type="entry name" value="LrgA"/>
    <property type="match status" value="1"/>
</dbReference>
<name>A0A367KP63_RHIST</name>
<dbReference type="InterPro" id="IPR005538">
    <property type="entry name" value="LrgA/CidA"/>
</dbReference>
<evidence type="ECO:0000256" key="2">
    <source>
        <dbReference type="ARBA" id="ARBA00022475"/>
    </source>
</evidence>
<comment type="caution">
    <text evidence="7">The sequence shown here is derived from an EMBL/GenBank/DDBJ whole genome shotgun (WGS) entry which is preliminary data.</text>
</comment>
<dbReference type="InterPro" id="IPR007300">
    <property type="entry name" value="CidB/LrgB"/>
</dbReference>
<gene>
    <name evidence="7" type="ORF">CU098_005844</name>
</gene>
<feature type="transmembrane region" description="Helical" evidence="6">
    <location>
        <begin position="112"/>
        <end position="130"/>
    </location>
</feature>
<feature type="transmembrane region" description="Helical" evidence="6">
    <location>
        <begin position="302"/>
        <end position="323"/>
    </location>
</feature>
<feature type="transmembrane region" description="Helical" evidence="6">
    <location>
        <begin position="48"/>
        <end position="68"/>
    </location>
</feature>
<dbReference type="PANTHER" id="PTHR30249">
    <property type="entry name" value="PUTATIVE SEROTONIN TRANSPORTER"/>
    <property type="match status" value="1"/>
</dbReference>
<dbReference type="GO" id="GO:0005886">
    <property type="term" value="C:plasma membrane"/>
    <property type="evidence" value="ECO:0007669"/>
    <property type="project" value="UniProtKB-SubCell"/>
</dbReference>
<keyword evidence="4 6" id="KW-1133">Transmembrane helix</keyword>
<feature type="transmembrane region" description="Helical" evidence="6">
    <location>
        <begin position="142"/>
        <end position="164"/>
    </location>
</feature>
<dbReference type="AlphaFoldDB" id="A0A367KP63"/>
<feature type="transmembrane region" description="Helical" evidence="6">
    <location>
        <begin position="415"/>
        <end position="439"/>
    </location>
</feature>
<feature type="transmembrane region" description="Helical" evidence="6">
    <location>
        <begin position="386"/>
        <end position="403"/>
    </location>
</feature>
<reference evidence="7 8" key="1">
    <citation type="journal article" date="2018" name="G3 (Bethesda)">
        <title>Phylogenetic and Phylogenomic Definition of Rhizopus Species.</title>
        <authorList>
            <person name="Gryganskyi A.P."/>
            <person name="Golan J."/>
            <person name="Dolatabadi S."/>
            <person name="Mondo S."/>
            <person name="Robb S."/>
            <person name="Idnurm A."/>
            <person name="Muszewska A."/>
            <person name="Steczkiewicz K."/>
            <person name="Masonjones S."/>
            <person name="Liao H.L."/>
            <person name="Gajdeczka M.T."/>
            <person name="Anike F."/>
            <person name="Vuek A."/>
            <person name="Anishchenko I.M."/>
            <person name="Voigt K."/>
            <person name="de Hoog G.S."/>
            <person name="Smith M.E."/>
            <person name="Heitman J."/>
            <person name="Vilgalys R."/>
            <person name="Stajich J.E."/>
        </authorList>
    </citation>
    <scope>NUCLEOTIDE SEQUENCE [LARGE SCALE GENOMIC DNA]</scope>
    <source>
        <strain evidence="7 8">LSU 92-RS-03</strain>
    </source>
</reference>
<keyword evidence="2" id="KW-1003">Cell membrane</keyword>
<feature type="transmembrane region" description="Helical" evidence="6">
    <location>
        <begin position="445"/>
        <end position="465"/>
    </location>
</feature>
<dbReference type="Pfam" id="PF04172">
    <property type="entry name" value="LrgB"/>
    <property type="match status" value="1"/>
</dbReference>
<protein>
    <recommendedName>
        <fullName evidence="9">LrgB-like protein</fullName>
    </recommendedName>
</protein>